<dbReference type="WBParaSite" id="MBELARI_LOCUS12480">
    <property type="protein sequence ID" value="MBELARI_LOCUS12480"/>
    <property type="gene ID" value="MBELARI_LOCUS12480"/>
</dbReference>
<organism evidence="2 3">
    <name type="scientific">Mesorhabditis belari</name>
    <dbReference type="NCBI Taxonomy" id="2138241"/>
    <lineage>
        <taxon>Eukaryota</taxon>
        <taxon>Metazoa</taxon>
        <taxon>Ecdysozoa</taxon>
        <taxon>Nematoda</taxon>
        <taxon>Chromadorea</taxon>
        <taxon>Rhabditida</taxon>
        <taxon>Rhabditina</taxon>
        <taxon>Rhabditomorpha</taxon>
        <taxon>Rhabditoidea</taxon>
        <taxon>Rhabditidae</taxon>
        <taxon>Mesorhabditinae</taxon>
        <taxon>Mesorhabditis</taxon>
    </lineage>
</organism>
<sequence length="135" mass="15573">MVRMHFAENPEEKKKHGDEPEEPRPQDCCGLSCNPCIFDLHHQDVMLWAKECARCIKLENGMTLFEEVIGVEENVDNLEEIFSKDEYRQFEIVAITKMAPNTNMYKFKTAKSKDLPLGCHLIARPVTNNANTYIP</sequence>
<dbReference type="AlphaFoldDB" id="A0AAF3EET5"/>
<accession>A0AAF3EET5</accession>
<evidence type="ECO:0000313" key="3">
    <source>
        <dbReference type="WBParaSite" id="MBELARI_LOCUS12480"/>
    </source>
</evidence>
<evidence type="ECO:0000256" key="1">
    <source>
        <dbReference type="SAM" id="MobiDB-lite"/>
    </source>
</evidence>
<reference evidence="3" key="1">
    <citation type="submission" date="2024-02" db="UniProtKB">
        <authorList>
            <consortium name="WormBaseParasite"/>
        </authorList>
    </citation>
    <scope>IDENTIFICATION</scope>
</reference>
<dbReference type="Proteomes" id="UP000887575">
    <property type="component" value="Unassembled WGS sequence"/>
</dbReference>
<name>A0AAF3EET5_9BILA</name>
<evidence type="ECO:0000313" key="2">
    <source>
        <dbReference type="Proteomes" id="UP000887575"/>
    </source>
</evidence>
<proteinExistence type="predicted"/>
<feature type="region of interest" description="Disordered" evidence="1">
    <location>
        <begin position="1"/>
        <end position="24"/>
    </location>
</feature>
<keyword evidence="2" id="KW-1185">Reference proteome</keyword>
<protein>
    <submittedName>
        <fullName evidence="3">Oxidoreductase-like domain-containing protein</fullName>
    </submittedName>
</protein>